<dbReference type="Gene3D" id="3.40.50.300">
    <property type="entry name" value="P-loop containing nucleotide triphosphate hydrolases"/>
    <property type="match status" value="1"/>
</dbReference>
<protein>
    <recommendedName>
        <fullName evidence="3">Adenylate kinase</fullName>
    </recommendedName>
</protein>
<dbReference type="EMBL" id="CP003344">
    <property type="protein sequence ID" value="AGA68342.1"/>
    <property type="molecule type" value="Genomic_DNA"/>
</dbReference>
<evidence type="ECO:0000313" key="1">
    <source>
        <dbReference type="EMBL" id="AGA68342.1"/>
    </source>
</evidence>
<dbReference type="KEGG" id="ddl:Desdi_0817"/>
<dbReference type="SUPFAM" id="SSF52540">
    <property type="entry name" value="P-loop containing nucleoside triphosphate hydrolases"/>
    <property type="match status" value="1"/>
</dbReference>
<dbReference type="Pfam" id="PF13207">
    <property type="entry name" value="AAA_17"/>
    <property type="match status" value="1"/>
</dbReference>
<dbReference type="STRING" id="871963.Desdi_0817"/>
<evidence type="ECO:0008006" key="3">
    <source>
        <dbReference type="Google" id="ProtNLM"/>
    </source>
</evidence>
<dbReference type="RefSeq" id="WP_015261343.1">
    <property type="nucleotide sequence ID" value="NC_019903.1"/>
</dbReference>
<dbReference type="Proteomes" id="UP000010797">
    <property type="component" value="Chromosome"/>
</dbReference>
<sequence>MKRIIFVGGIHGVGKTYFCNNLLDNYRLKSYSASELISRVKEQILGSEKSVQDIMQNQDILINAVKDLDDTDSYIILDGHFCLLNKDSNVERVPDKVFNELPLVAIIVLNDDVDNIIGRLRERDNVIYPKALLRRFQEEELKYSLKVSEQLKIPYLSFGNSEDSTKVYKFLDSIIN</sequence>
<evidence type="ECO:0000313" key="2">
    <source>
        <dbReference type="Proteomes" id="UP000010797"/>
    </source>
</evidence>
<dbReference type="OrthoDB" id="1850524at2"/>
<dbReference type="InterPro" id="IPR027417">
    <property type="entry name" value="P-loop_NTPase"/>
</dbReference>
<dbReference type="eggNOG" id="COG2019">
    <property type="taxonomic scope" value="Bacteria"/>
</dbReference>
<keyword evidence="2" id="KW-1185">Reference proteome</keyword>
<proteinExistence type="predicted"/>
<dbReference type="AlphaFoldDB" id="L0F577"/>
<accession>L0F577</accession>
<reference evidence="2" key="1">
    <citation type="submission" date="2012-02" db="EMBL/GenBank/DDBJ databases">
        <title>Complete sequence of Desulfitobacterium dichloroeliminans LMG P-21439.</title>
        <authorList>
            <person name="Lucas S."/>
            <person name="Han J."/>
            <person name="Lapidus A."/>
            <person name="Cheng J.-F."/>
            <person name="Goodwin L."/>
            <person name="Pitluck S."/>
            <person name="Peters L."/>
            <person name="Ovchinnikova G."/>
            <person name="Teshima H."/>
            <person name="Detter J.C."/>
            <person name="Han C."/>
            <person name="Tapia R."/>
            <person name="Land M."/>
            <person name="Hauser L."/>
            <person name="Kyrpides N."/>
            <person name="Ivanova N."/>
            <person name="Pagani I."/>
            <person name="Kruse T."/>
            <person name="de Vos W.M."/>
            <person name="Boon N."/>
            <person name="Smidt H."/>
            <person name="Woyke T."/>
        </authorList>
    </citation>
    <scope>NUCLEOTIDE SEQUENCE [LARGE SCALE GENOMIC DNA]</scope>
    <source>
        <strain evidence="2">LMG P-21439 / DCA1</strain>
    </source>
</reference>
<gene>
    <name evidence="1" type="ordered locus">Desdi_0817</name>
</gene>
<organism evidence="1 2">
    <name type="scientific">Desulfitobacterium dichloroeliminans (strain LMG P-21439 / DCA1)</name>
    <dbReference type="NCBI Taxonomy" id="871963"/>
    <lineage>
        <taxon>Bacteria</taxon>
        <taxon>Bacillati</taxon>
        <taxon>Bacillota</taxon>
        <taxon>Clostridia</taxon>
        <taxon>Eubacteriales</taxon>
        <taxon>Desulfitobacteriaceae</taxon>
        <taxon>Desulfitobacterium</taxon>
    </lineage>
</organism>
<name>L0F577_DESDL</name>
<dbReference type="HOGENOM" id="CLU_094604_1_0_9"/>